<feature type="transmembrane region" description="Helical" evidence="1">
    <location>
        <begin position="150"/>
        <end position="166"/>
    </location>
</feature>
<evidence type="ECO:0000313" key="3">
    <source>
        <dbReference type="Proteomes" id="UP000092018"/>
    </source>
</evidence>
<dbReference type="InterPro" id="IPR007404">
    <property type="entry name" value="YdjM-like"/>
</dbReference>
<sequence>MNNQGHALCGIAGAIYPLTYVSNQTDPIHGALAAIACLAGSLAPDALEIPIPIKKDKKTIGHRRLLRHRGWTHITIVWITLFLLSSLAISGALTYSINSWLLASTVGFTFGGILHVLGDMPNTHKVPLFTPWDGYCLNLFKSGRYQKSQAILILLGSWLLVHNNIFPDALLTNS</sequence>
<keyword evidence="1" id="KW-1133">Transmembrane helix</keyword>
<protein>
    <recommendedName>
        <fullName evidence="4">Metal-dependent hydrolase</fullName>
    </recommendedName>
</protein>
<dbReference type="EMBL" id="CP016179">
    <property type="protein sequence ID" value="ANO35654.1"/>
    <property type="molecule type" value="Genomic_DNA"/>
</dbReference>
<feature type="transmembrane region" description="Helical" evidence="1">
    <location>
        <begin position="99"/>
        <end position="117"/>
    </location>
</feature>
<dbReference type="RefSeq" id="WP_065211413.1">
    <property type="nucleotide sequence ID" value="NZ_CP016179.1"/>
</dbReference>
<feature type="transmembrane region" description="Helical" evidence="1">
    <location>
        <begin position="70"/>
        <end position="93"/>
    </location>
</feature>
<dbReference type="Pfam" id="PF04307">
    <property type="entry name" value="YdjM"/>
    <property type="match status" value="1"/>
</dbReference>
<proteinExistence type="predicted"/>
<dbReference type="Proteomes" id="UP000092018">
    <property type="component" value="Plasmid unnamed1"/>
</dbReference>
<keyword evidence="1" id="KW-0812">Transmembrane</keyword>
<organism evidence="2 3">
    <name type="scientific">Vibrio breoganii</name>
    <dbReference type="NCBI Taxonomy" id="553239"/>
    <lineage>
        <taxon>Bacteria</taxon>
        <taxon>Pseudomonadati</taxon>
        <taxon>Pseudomonadota</taxon>
        <taxon>Gammaproteobacteria</taxon>
        <taxon>Vibrionales</taxon>
        <taxon>Vibrionaceae</taxon>
        <taxon>Vibrio</taxon>
    </lineage>
</organism>
<keyword evidence="2" id="KW-0614">Plasmid</keyword>
<gene>
    <name evidence="2" type="ORF">A6E01_20805</name>
</gene>
<keyword evidence="1" id="KW-0472">Membrane</keyword>
<reference evidence="2 3" key="1">
    <citation type="submission" date="2016-06" db="EMBL/GenBank/DDBJ databases">
        <title>Adaptive Radiation by Waves of Gene Transfer Leads to Fine-Scale Resource Partitioning in Marine Microbes.</title>
        <authorList>
            <person name="Hehemann J.-H."/>
            <person name="Arevalo P."/>
            <person name="Datta M.S."/>
            <person name="Yu X."/>
            <person name="Corzett C."/>
            <person name="Henschel A."/>
            <person name="Preheim S.P."/>
            <person name="Timberlake S."/>
            <person name="Alm E.J."/>
            <person name="Polz M.F."/>
        </authorList>
    </citation>
    <scope>NUCLEOTIDE SEQUENCE [LARGE SCALE GENOMIC DNA]</scope>
    <source>
        <strain evidence="2 3">FF50</strain>
        <plasmid evidence="2 3">unnamed1</plasmid>
    </source>
</reference>
<evidence type="ECO:0008006" key="4">
    <source>
        <dbReference type="Google" id="ProtNLM"/>
    </source>
</evidence>
<name>A0AAN0XZS7_9VIBR</name>
<dbReference type="KEGG" id="vbr:A6E01_20805"/>
<dbReference type="AlphaFoldDB" id="A0AAN0XZS7"/>
<evidence type="ECO:0000313" key="2">
    <source>
        <dbReference type="EMBL" id="ANO35654.1"/>
    </source>
</evidence>
<accession>A0AAN0XZS7</accession>
<geneLocation type="plasmid" evidence="2 3">
    <name>unnamed1</name>
</geneLocation>
<evidence type="ECO:0000256" key="1">
    <source>
        <dbReference type="SAM" id="Phobius"/>
    </source>
</evidence>